<protein>
    <submittedName>
        <fullName evidence="2">Uncharacterized protein</fullName>
    </submittedName>
</protein>
<keyword evidence="1" id="KW-1185">Reference proteome</keyword>
<dbReference type="WBParaSite" id="Hba_00676">
    <property type="protein sequence ID" value="Hba_00676"/>
    <property type="gene ID" value="Hba_00676"/>
</dbReference>
<name>A0A1I7W7Q5_HETBA</name>
<evidence type="ECO:0000313" key="1">
    <source>
        <dbReference type="Proteomes" id="UP000095283"/>
    </source>
</evidence>
<evidence type="ECO:0000313" key="2">
    <source>
        <dbReference type="WBParaSite" id="Hba_00676"/>
    </source>
</evidence>
<proteinExistence type="predicted"/>
<reference evidence="2" key="1">
    <citation type="submission" date="2016-11" db="UniProtKB">
        <authorList>
            <consortium name="WormBaseParasite"/>
        </authorList>
    </citation>
    <scope>IDENTIFICATION</scope>
</reference>
<organism evidence="1 2">
    <name type="scientific">Heterorhabditis bacteriophora</name>
    <name type="common">Entomopathogenic nematode worm</name>
    <dbReference type="NCBI Taxonomy" id="37862"/>
    <lineage>
        <taxon>Eukaryota</taxon>
        <taxon>Metazoa</taxon>
        <taxon>Ecdysozoa</taxon>
        <taxon>Nematoda</taxon>
        <taxon>Chromadorea</taxon>
        <taxon>Rhabditida</taxon>
        <taxon>Rhabditina</taxon>
        <taxon>Rhabditomorpha</taxon>
        <taxon>Strongyloidea</taxon>
        <taxon>Heterorhabditidae</taxon>
        <taxon>Heterorhabditis</taxon>
    </lineage>
</organism>
<dbReference type="AlphaFoldDB" id="A0A1I7W7Q5"/>
<accession>A0A1I7W7Q5</accession>
<sequence length="64" mass="7147">MPDAPEASKIIPLSSQRGGGVRLFWMAIVAEHSIERVGKKKEKEMETPPGHGEELILRCFPDFV</sequence>
<dbReference type="Proteomes" id="UP000095283">
    <property type="component" value="Unplaced"/>
</dbReference>